<dbReference type="GeneID" id="65403730"/>
<accession>A0A562JU82</accession>
<keyword evidence="8" id="KW-0812">Transmembrane</keyword>
<evidence type="ECO:0000256" key="13">
    <source>
        <dbReference type="ARBA" id="ARBA00023136"/>
    </source>
</evidence>
<evidence type="ECO:0000256" key="12">
    <source>
        <dbReference type="ARBA" id="ARBA00022989"/>
    </source>
</evidence>
<dbReference type="GO" id="GO:0008658">
    <property type="term" value="F:penicillin binding"/>
    <property type="evidence" value="ECO:0007669"/>
    <property type="project" value="InterPro"/>
</dbReference>
<dbReference type="InterPro" id="IPR012338">
    <property type="entry name" value="Beta-lactam/transpept-like"/>
</dbReference>
<dbReference type="InterPro" id="IPR001460">
    <property type="entry name" value="PCN-bd_Tpept"/>
</dbReference>
<comment type="similarity">
    <text evidence="2">In the N-terminal section; belongs to the glycosyltransferase 51 family.</text>
</comment>
<evidence type="ECO:0000256" key="4">
    <source>
        <dbReference type="ARBA" id="ARBA00022645"/>
    </source>
</evidence>
<dbReference type="GO" id="GO:0009252">
    <property type="term" value="P:peptidoglycan biosynthetic process"/>
    <property type="evidence" value="ECO:0007669"/>
    <property type="project" value="UniProtKB-KW"/>
</dbReference>
<dbReference type="OrthoDB" id="9766909at2"/>
<evidence type="ECO:0000259" key="19">
    <source>
        <dbReference type="Pfam" id="PF00912"/>
    </source>
</evidence>
<keyword evidence="7" id="KW-0808">Transferase</keyword>
<evidence type="ECO:0000256" key="2">
    <source>
        <dbReference type="ARBA" id="ARBA00007739"/>
    </source>
</evidence>
<dbReference type="Proteomes" id="UP000318667">
    <property type="component" value="Unassembled WGS sequence"/>
</dbReference>
<comment type="catalytic activity">
    <reaction evidence="17">
        <text>[GlcNAc-(1-&gt;4)-Mur2Ac(oyl-L-Ala-gamma-D-Glu-L-Lys-D-Ala-D-Ala)](n)-di-trans,octa-cis-undecaprenyl diphosphate + beta-D-GlcNAc-(1-&gt;4)-Mur2Ac(oyl-L-Ala-gamma-D-Glu-L-Lys-D-Ala-D-Ala)-di-trans,octa-cis-undecaprenyl diphosphate = [GlcNAc-(1-&gt;4)-Mur2Ac(oyl-L-Ala-gamma-D-Glu-L-Lys-D-Ala-D-Ala)](n+1)-di-trans,octa-cis-undecaprenyl diphosphate + di-trans,octa-cis-undecaprenyl diphosphate + H(+)</text>
        <dbReference type="Rhea" id="RHEA:23708"/>
        <dbReference type="Rhea" id="RHEA-COMP:9602"/>
        <dbReference type="Rhea" id="RHEA-COMP:9603"/>
        <dbReference type="ChEBI" id="CHEBI:15378"/>
        <dbReference type="ChEBI" id="CHEBI:58405"/>
        <dbReference type="ChEBI" id="CHEBI:60033"/>
        <dbReference type="ChEBI" id="CHEBI:78435"/>
        <dbReference type="EC" id="2.4.99.28"/>
    </reaction>
</comment>
<organism evidence="20 21">
    <name type="scientific">Cytobacillus oceanisediminis</name>
    <dbReference type="NCBI Taxonomy" id="665099"/>
    <lineage>
        <taxon>Bacteria</taxon>
        <taxon>Bacillati</taxon>
        <taxon>Bacillota</taxon>
        <taxon>Bacilli</taxon>
        <taxon>Bacillales</taxon>
        <taxon>Bacillaceae</taxon>
        <taxon>Cytobacillus</taxon>
    </lineage>
</organism>
<dbReference type="Pfam" id="PF00912">
    <property type="entry name" value="Transgly"/>
    <property type="match status" value="1"/>
</dbReference>
<dbReference type="GO" id="GO:0071555">
    <property type="term" value="P:cell wall organization"/>
    <property type="evidence" value="ECO:0007669"/>
    <property type="project" value="UniProtKB-KW"/>
</dbReference>
<dbReference type="RefSeq" id="WP_144542702.1">
    <property type="nucleotide sequence ID" value="NZ_CBCSDC010000017.1"/>
</dbReference>
<comment type="catalytic activity">
    <reaction evidence="16">
        <text>Preferential cleavage: (Ac)2-L-Lys-D-Ala-|-D-Ala. Also transpeptidation of peptidyl-alanyl moieties that are N-acyl substituents of D-alanine.</text>
        <dbReference type="EC" id="3.4.16.4"/>
    </reaction>
</comment>
<name>A0A562JU82_9BACI</name>
<dbReference type="SUPFAM" id="SSF53955">
    <property type="entry name" value="Lysozyme-like"/>
    <property type="match status" value="1"/>
</dbReference>
<comment type="similarity">
    <text evidence="1">In the C-terminal section; belongs to the transpeptidase family.</text>
</comment>
<dbReference type="InterPro" id="IPR001264">
    <property type="entry name" value="Glyco_trans_51"/>
</dbReference>
<dbReference type="PANTHER" id="PTHR32282:SF32">
    <property type="entry name" value="PENICILLIN-BINDING PROTEIN 2A"/>
    <property type="match status" value="1"/>
</dbReference>
<keyword evidence="3" id="KW-1003">Cell membrane</keyword>
<keyword evidence="6" id="KW-0328">Glycosyltransferase</keyword>
<proteinExistence type="inferred from homology"/>
<keyword evidence="14" id="KW-0511">Multifunctional enzyme</keyword>
<dbReference type="GO" id="GO:0006508">
    <property type="term" value="P:proteolysis"/>
    <property type="evidence" value="ECO:0007669"/>
    <property type="project" value="UniProtKB-KW"/>
</dbReference>
<comment type="caution">
    <text evidence="20">The sequence shown here is derived from an EMBL/GenBank/DDBJ whole genome shotgun (WGS) entry which is preliminary data.</text>
</comment>
<dbReference type="GO" id="GO:0008360">
    <property type="term" value="P:regulation of cell shape"/>
    <property type="evidence" value="ECO:0007669"/>
    <property type="project" value="UniProtKB-KW"/>
</dbReference>
<dbReference type="InterPro" id="IPR050396">
    <property type="entry name" value="Glycosyltr_51/Transpeptidase"/>
</dbReference>
<feature type="domain" description="Glycosyl transferase family 51" evidence="19">
    <location>
        <begin position="72"/>
        <end position="241"/>
    </location>
</feature>
<evidence type="ECO:0000256" key="10">
    <source>
        <dbReference type="ARBA" id="ARBA00022960"/>
    </source>
</evidence>
<sequence>MDKFQIFKEAFVRFWRKKHLTQILLLLLLTIILLTILFFAFLAATANVETLKEGLRQSTVIYDKDGDAAASLAANRAEGANIEELPDYVGNAVVAIEDERFYKHNGFDIKGIARAFFSNLFAGRITGGGSTITQQLAKNALLSPEQTYKRKAEELFLAVEIEKNYKKHDILQMYLNQVYFGSGAWGIEQAANKYFSKTPQEITISESALLAGLLQSPSALDPYNHYERAMERRNVVLGKMKEHKMISEQEYKDAINEKIVLKEGTRSKQERKYPYYVDAVLDEAINKFGLTQEEIFTRGYKIYTEMDQNLQSSLENVYDRDSIFPPGMNGEIVQSGAVLMDPQTGGVRGLVGGRGEHVFRGFNRATHIKAQPGSTLKPLAVYTPALEEGYSPTSMLKDEPVTYGDYTPANASGKYSGEVSMYKAVEESINVPAVWLLNEIGLDKGLDALDRFGIPLEKEDEYLGIALGGMRKGISPLKLAEAYATFPNGGKRHDAHLITKIVGPTGSIIAERERKTVKVTTKTISNQMTSMLLNVVESGTGSATKIEGVQLAGKTGSTQLPYNDINGTKDQWFVGYTPNLVGAVWLGYDQTDREHYLSKSSSETAVPVFRAIMEESLPYMEEDQFSTKSVNEKLAKKELTAEIEQTIKDQAEKIEGKLRDDLPVWKEKLKEGKQELEEFGKFLKEKWDQFSN</sequence>
<dbReference type="InterPro" id="IPR023346">
    <property type="entry name" value="Lysozyme-like_dom_sf"/>
</dbReference>
<keyword evidence="12" id="KW-1133">Transmembrane helix</keyword>
<dbReference type="FunFam" id="1.10.3810.10:FF:000001">
    <property type="entry name" value="Penicillin-binding protein 1A"/>
    <property type="match status" value="1"/>
</dbReference>
<reference evidence="20 21" key="1">
    <citation type="journal article" date="2015" name="Stand. Genomic Sci.">
        <title>Genomic Encyclopedia of Bacterial and Archaeal Type Strains, Phase III: the genomes of soil and plant-associated and newly described type strains.</title>
        <authorList>
            <person name="Whitman W.B."/>
            <person name="Woyke T."/>
            <person name="Klenk H.P."/>
            <person name="Zhou Y."/>
            <person name="Lilburn T.G."/>
            <person name="Beck B.J."/>
            <person name="De Vos P."/>
            <person name="Vandamme P."/>
            <person name="Eisen J.A."/>
            <person name="Garrity G."/>
            <person name="Hugenholtz P."/>
            <person name="Kyrpides N.C."/>
        </authorList>
    </citation>
    <scope>NUCLEOTIDE SEQUENCE [LARGE SCALE GENOMIC DNA]</scope>
    <source>
        <strain evidence="20 21">CGMCC 1.10115</strain>
    </source>
</reference>
<dbReference type="GO" id="GO:0009002">
    <property type="term" value="F:serine-type D-Ala-D-Ala carboxypeptidase activity"/>
    <property type="evidence" value="ECO:0007669"/>
    <property type="project" value="UniProtKB-EC"/>
</dbReference>
<dbReference type="Gene3D" id="3.40.710.10">
    <property type="entry name" value="DD-peptidase/beta-lactamase superfamily"/>
    <property type="match status" value="1"/>
</dbReference>
<keyword evidence="11" id="KW-0573">Peptidoglycan synthesis</keyword>
<keyword evidence="13" id="KW-0472">Membrane</keyword>
<dbReference type="NCBIfam" id="TIGR02074">
    <property type="entry name" value="PBP_1a_fam"/>
    <property type="match status" value="1"/>
</dbReference>
<dbReference type="PANTHER" id="PTHR32282">
    <property type="entry name" value="BINDING PROTEIN TRANSPEPTIDASE, PUTATIVE-RELATED"/>
    <property type="match status" value="1"/>
</dbReference>
<evidence type="ECO:0000256" key="5">
    <source>
        <dbReference type="ARBA" id="ARBA00022670"/>
    </source>
</evidence>
<protein>
    <submittedName>
        <fullName evidence="20">Penicillin-binding protein 2A</fullName>
    </submittedName>
</protein>
<evidence type="ECO:0000256" key="3">
    <source>
        <dbReference type="ARBA" id="ARBA00022475"/>
    </source>
</evidence>
<evidence type="ECO:0000259" key="18">
    <source>
        <dbReference type="Pfam" id="PF00905"/>
    </source>
</evidence>
<dbReference type="GO" id="GO:0030288">
    <property type="term" value="C:outer membrane-bounded periplasmic space"/>
    <property type="evidence" value="ECO:0007669"/>
    <property type="project" value="TreeGrafter"/>
</dbReference>
<evidence type="ECO:0000256" key="16">
    <source>
        <dbReference type="ARBA" id="ARBA00034000"/>
    </source>
</evidence>
<evidence type="ECO:0000313" key="21">
    <source>
        <dbReference type="Proteomes" id="UP000318667"/>
    </source>
</evidence>
<evidence type="ECO:0000256" key="15">
    <source>
        <dbReference type="ARBA" id="ARBA00023316"/>
    </source>
</evidence>
<evidence type="ECO:0000256" key="9">
    <source>
        <dbReference type="ARBA" id="ARBA00022801"/>
    </source>
</evidence>
<dbReference type="EMBL" id="VLKI01000006">
    <property type="protein sequence ID" value="TWH86535.1"/>
    <property type="molecule type" value="Genomic_DNA"/>
</dbReference>
<keyword evidence="5" id="KW-0645">Protease</keyword>
<keyword evidence="15" id="KW-0961">Cell wall biogenesis/degradation</keyword>
<dbReference type="SUPFAM" id="SSF56601">
    <property type="entry name" value="beta-lactamase/transpeptidase-like"/>
    <property type="match status" value="1"/>
</dbReference>
<keyword evidence="9" id="KW-0378">Hydrolase</keyword>
<evidence type="ECO:0000256" key="1">
    <source>
        <dbReference type="ARBA" id="ARBA00007090"/>
    </source>
</evidence>
<evidence type="ECO:0000313" key="20">
    <source>
        <dbReference type="EMBL" id="TWH86535.1"/>
    </source>
</evidence>
<dbReference type="InterPro" id="IPR036950">
    <property type="entry name" value="PBP_transglycosylase"/>
</dbReference>
<dbReference type="Gene3D" id="1.10.3810.10">
    <property type="entry name" value="Biosynthetic peptidoglycan transglycosylase-like"/>
    <property type="match status" value="1"/>
</dbReference>
<evidence type="ECO:0000256" key="6">
    <source>
        <dbReference type="ARBA" id="ARBA00022676"/>
    </source>
</evidence>
<dbReference type="Pfam" id="PF00905">
    <property type="entry name" value="Transpeptidase"/>
    <property type="match status" value="1"/>
</dbReference>
<keyword evidence="4" id="KW-0121">Carboxypeptidase</keyword>
<gene>
    <name evidence="20" type="ORF">IQ19_02557</name>
</gene>
<dbReference type="AlphaFoldDB" id="A0A562JU82"/>
<keyword evidence="21" id="KW-1185">Reference proteome</keyword>
<evidence type="ECO:0000256" key="7">
    <source>
        <dbReference type="ARBA" id="ARBA00022679"/>
    </source>
</evidence>
<dbReference type="GO" id="GO:0008955">
    <property type="term" value="F:peptidoglycan glycosyltransferase activity"/>
    <property type="evidence" value="ECO:0007669"/>
    <property type="project" value="UniProtKB-EC"/>
</dbReference>
<keyword evidence="10" id="KW-0133">Cell shape</keyword>
<evidence type="ECO:0000256" key="14">
    <source>
        <dbReference type="ARBA" id="ARBA00023268"/>
    </source>
</evidence>
<evidence type="ECO:0000256" key="11">
    <source>
        <dbReference type="ARBA" id="ARBA00022984"/>
    </source>
</evidence>
<evidence type="ECO:0000256" key="17">
    <source>
        <dbReference type="ARBA" id="ARBA00049902"/>
    </source>
</evidence>
<feature type="domain" description="Penicillin-binding protein transpeptidase" evidence="18">
    <location>
        <begin position="336"/>
        <end position="614"/>
    </location>
</feature>
<evidence type="ECO:0000256" key="8">
    <source>
        <dbReference type="ARBA" id="ARBA00022692"/>
    </source>
</evidence>